<feature type="region of interest" description="Disordered" evidence="1">
    <location>
        <begin position="106"/>
        <end position="148"/>
    </location>
</feature>
<reference evidence="2" key="1">
    <citation type="submission" date="2020-07" db="EMBL/GenBank/DDBJ databases">
        <authorList>
            <person name="Lin J."/>
        </authorList>
    </citation>
    <scope>NUCLEOTIDE SEQUENCE</scope>
</reference>
<dbReference type="EMBL" id="LR862132">
    <property type="protein sequence ID" value="CAD1837738.1"/>
    <property type="molecule type" value="Genomic_DNA"/>
</dbReference>
<name>A0A6V7Q410_ANACO</name>
<evidence type="ECO:0000313" key="2">
    <source>
        <dbReference type="EMBL" id="CAD1837738.1"/>
    </source>
</evidence>
<protein>
    <submittedName>
        <fullName evidence="2">Uncharacterized protein</fullName>
    </submittedName>
</protein>
<gene>
    <name evidence="2" type="ORF">CB5_LOCUS20949</name>
</gene>
<proteinExistence type="predicted"/>
<accession>A0A6V7Q410</accession>
<evidence type="ECO:0000256" key="1">
    <source>
        <dbReference type="SAM" id="MobiDB-lite"/>
    </source>
</evidence>
<organism evidence="2">
    <name type="scientific">Ananas comosus var. bracteatus</name>
    <name type="common">red pineapple</name>
    <dbReference type="NCBI Taxonomy" id="296719"/>
    <lineage>
        <taxon>Eukaryota</taxon>
        <taxon>Viridiplantae</taxon>
        <taxon>Streptophyta</taxon>
        <taxon>Embryophyta</taxon>
        <taxon>Tracheophyta</taxon>
        <taxon>Spermatophyta</taxon>
        <taxon>Magnoliopsida</taxon>
        <taxon>Liliopsida</taxon>
        <taxon>Poales</taxon>
        <taxon>Bromeliaceae</taxon>
        <taxon>Bromelioideae</taxon>
        <taxon>Ananas</taxon>
    </lineage>
</organism>
<dbReference type="AlphaFoldDB" id="A0A6V7Q410"/>
<sequence>MWLASIGQALQGKVEADRQEECRKDHVSSNSLSRFYEMDQNPNTTSRLCHYSEIFKKQSIEEREYEIESKHPFDLQLTPNKPTQELFFGRGMDDLNYIEDRFSNLSIVPKNPDGGGKNDDTTRQMSNNRSDKNSAEIDLPESPFASPL</sequence>